<organism evidence="1 2">
    <name type="scientific">Dermacentor silvarum</name>
    <name type="common">Tick</name>
    <dbReference type="NCBI Taxonomy" id="543639"/>
    <lineage>
        <taxon>Eukaryota</taxon>
        <taxon>Metazoa</taxon>
        <taxon>Ecdysozoa</taxon>
        <taxon>Arthropoda</taxon>
        <taxon>Chelicerata</taxon>
        <taxon>Arachnida</taxon>
        <taxon>Acari</taxon>
        <taxon>Parasitiformes</taxon>
        <taxon>Ixodida</taxon>
        <taxon>Ixodoidea</taxon>
        <taxon>Ixodidae</taxon>
        <taxon>Rhipicephalinae</taxon>
        <taxon>Dermacentor</taxon>
    </lineage>
</organism>
<evidence type="ECO:0000313" key="1">
    <source>
        <dbReference type="EMBL" id="KAH7945663.1"/>
    </source>
</evidence>
<gene>
    <name evidence="1" type="ORF">HPB49_013636</name>
</gene>
<accession>A0ACB8CL61</accession>
<sequence length="197" mass="21121">MNPHRHAGRRRARVQAMTRVFGDGSTDLQVLYTDAARYPEKPAMCLAVIDNTDALVASATLRTTDSGSAEEGAIALAIVHASTLPSQDDPVTIVTDSQAACRAFAQGLVAAHTHNILSSVSPSTLRTVFQEPAAVCDILSRFFLGRLFLFLGKLSHLVPIRDPRRPQHSPISGASNRDADHAVVGPQVHFFACLGDV</sequence>
<comment type="caution">
    <text evidence="1">The sequence shown here is derived from an EMBL/GenBank/DDBJ whole genome shotgun (WGS) entry which is preliminary data.</text>
</comment>
<dbReference type="EMBL" id="CM023475">
    <property type="protein sequence ID" value="KAH7945663.1"/>
    <property type="molecule type" value="Genomic_DNA"/>
</dbReference>
<protein>
    <submittedName>
        <fullName evidence="1">Uncharacterized protein</fullName>
    </submittedName>
</protein>
<reference evidence="1" key="1">
    <citation type="submission" date="2020-05" db="EMBL/GenBank/DDBJ databases">
        <title>Large-scale comparative analyses of tick genomes elucidate their genetic diversity and vector capacities.</title>
        <authorList>
            <person name="Jia N."/>
            <person name="Wang J."/>
            <person name="Shi W."/>
            <person name="Du L."/>
            <person name="Sun Y."/>
            <person name="Zhan W."/>
            <person name="Jiang J."/>
            <person name="Wang Q."/>
            <person name="Zhang B."/>
            <person name="Ji P."/>
            <person name="Sakyi L.B."/>
            <person name="Cui X."/>
            <person name="Yuan T."/>
            <person name="Jiang B."/>
            <person name="Yang W."/>
            <person name="Lam T.T.-Y."/>
            <person name="Chang Q."/>
            <person name="Ding S."/>
            <person name="Wang X."/>
            <person name="Zhu J."/>
            <person name="Ruan X."/>
            <person name="Zhao L."/>
            <person name="Wei J."/>
            <person name="Que T."/>
            <person name="Du C."/>
            <person name="Cheng J."/>
            <person name="Dai P."/>
            <person name="Han X."/>
            <person name="Huang E."/>
            <person name="Gao Y."/>
            <person name="Liu J."/>
            <person name="Shao H."/>
            <person name="Ye R."/>
            <person name="Li L."/>
            <person name="Wei W."/>
            <person name="Wang X."/>
            <person name="Wang C."/>
            <person name="Yang T."/>
            <person name="Huo Q."/>
            <person name="Li W."/>
            <person name="Guo W."/>
            <person name="Chen H."/>
            <person name="Zhou L."/>
            <person name="Ni X."/>
            <person name="Tian J."/>
            <person name="Zhou Y."/>
            <person name="Sheng Y."/>
            <person name="Liu T."/>
            <person name="Pan Y."/>
            <person name="Xia L."/>
            <person name="Li J."/>
            <person name="Zhao F."/>
            <person name="Cao W."/>
        </authorList>
    </citation>
    <scope>NUCLEOTIDE SEQUENCE</scope>
    <source>
        <strain evidence="1">Dsil-2018</strain>
    </source>
</reference>
<keyword evidence="2" id="KW-1185">Reference proteome</keyword>
<evidence type="ECO:0000313" key="2">
    <source>
        <dbReference type="Proteomes" id="UP000821865"/>
    </source>
</evidence>
<name>A0ACB8CL61_DERSI</name>
<dbReference type="Proteomes" id="UP000821865">
    <property type="component" value="Chromosome 6"/>
</dbReference>
<proteinExistence type="predicted"/>